<organism evidence="2 3">
    <name type="scientific">Nocardioides fonticola</name>
    <dbReference type="NCBI Taxonomy" id="450363"/>
    <lineage>
        <taxon>Bacteria</taxon>
        <taxon>Bacillati</taxon>
        <taxon>Actinomycetota</taxon>
        <taxon>Actinomycetes</taxon>
        <taxon>Propionibacteriales</taxon>
        <taxon>Nocardioidaceae</taxon>
        <taxon>Nocardioides</taxon>
    </lineage>
</organism>
<keyword evidence="2" id="KW-0223">Dioxygenase</keyword>
<proteinExistence type="predicted"/>
<keyword evidence="2" id="KW-0560">Oxidoreductase</keyword>
<dbReference type="PROSITE" id="PS51318">
    <property type="entry name" value="TAT"/>
    <property type="match status" value="1"/>
</dbReference>
<keyword evidence="3" id="KW-1185">Reference proteome</keyword>
<reference evidence="3" key="1">
    <citation type="journal article" date="2019" name="Int. J. Syst. Evol. Microbiol.">
        <title>The Global Catalogue of Microorganisms (GCM) 10K type strain sequencing project: providing services to taxonomists for standard genome sequencing and annotation.</title>
        <authorList>
            <consortium name="The Broad Institute Genomics Platform"/>
            <consortium name="The Broad Institute Genome Sequencing Center for Infectious Disease"/>
            <person name="Wu L."/>
            <person name="Ma J."/>
        </authorList>
    </citation>
    <scope>NUCLEOTIDE SEQUENCE [LARGE SCALE GENOMIC DNA]</scope>
    <source>
        <strain evidence="3">JCM 16703</strain>
    </source>
</reference>
<keyword evidence="1" id="KW-0812">Transmembrane</keyword>
<dbReference type="GO" id="GO:0051213">
    <property type="term" value="F:dioxygenase activity"/>
    <property type="evidence" value="ECO:0007669"/>
    <property type="project" value="UniProtKB-KW"/>
</dbReference>
<dbReference type="Proteomes" id="UP001501495">
    <property type="component" value="Unassembled WGS sequence"/>
</dbReference>
<accession>A0ABP7XGQ3</accession>
<dbReference type="EMBL" id="BAAAZH010000012">
    <property type="protein sequence ID" value="GAA4115926.1"/>
    <property type="molecule type" value="Genomic_DNA"/>
</dbReference>
<dbReference type="InterPro" id="IPR006311">
    <property type="entry name" value="TAT_signal"/>
</dbReference>
<protein>
    <submittedName>
        <fullName evidence="2">Intradiol ring-cleavage dioxygenase</fullName>
    </submittedName>
</protein>
<evidence type="ECO:0000313" key="2">
    <source>
        <dbReference type="EMBL" id="GAA4115926.1"/>
    </source>
</evidence>
<comment type="caution">
    <text evidence="2">The sequence shown here is derived from an EMBL/GenBank/DDBJ whole genome shotgun (WGS) entry which is preliminary data.</text>
</comment>
<dbReference type="PANTHER" id="PTHR34315:SF1">
    <property type="entry name" value="INTRADIOL RING-CLEAVAGE DIOXYGENASES DOMAIN-CONTAINING PROTEIN-RELATED"/>
    <property type="match status" value="1"/>
</dbReference>
<keyword evidence="1" id="KW-1133">Transmembrane helix</keyword>
<keyword evidence="1" id="KW-0472">Membrane</keyword>
<feature type="transmembrane region" description="Helical" evidence="1">
    <location>
        <begin position="31"/>
        <end position="52"/>
    </location>
</feature>
<dbReference type="Gene3D" id="2.60.130.10">
    <property type="entry name" value="Aromatic compound dioxygenase"/>
    <property type="match status" value="1"/>
</dbReference>
<dbReference type="PANTHER" id="PTHR34315">
    <property type="match status" value="1"/>
</dbReference>
<sequence>MSHSHDDPFDRGFAHDLAALGDQQSRMRRRAVLGLLGAGGVGLGTAGVLSWGGGAATAAAAAGASCATSEIPNETAGPYPGDGSNGPNVLVEDGVVRRDIRRSFGDADGVAQGVDFRLTLTLQATDTCTPLVGYAVYAWHCTRDGNYSLYSQGFEDENYLRGVQVTGKKGKVTFRSIYPGCYSGRWPHIHFEVYRSRSAATGGGDPVATSQVALPRKQSMHVYRNADGYESSVTNLERISLSSDNVFGDDDGVRQLATVKGSIADGYRASLLVPVDA</sequence>
<dbReference type="SUPFAM" id="SSF49482">
    <property type="entry name" value="Aromatic compound dioxygenase"/>
    <property type="match status" value="1"/>
</dbReference>
<gene>
    <name evidence="2" type="ORF">GCM10022215_15260</name>
</gene>
<dbReference type="RefSeq" id="WP_344732712.1">
    <property type="nucleotide sequence ID" value="NZ_BAAAZH010000012.1"/>
</dbReference>
<name>A0ABP7XGQ3_9ACTN</name>
<evidence type="ECO:0000313" key="3">
    <source>
        <dbReference type="Proteomes" id="UP001501495"/>
    </source>
</evidence>
<evidence type="ECO:0000256" key="1">
    <source>
        <dbReference type="SAM" id="Phobius"/>
    </source>
</evidence>
<dbReference type="InterPro" id="IPR015889">
    <property type="entry name" value="Intradiol_dOase_core"/>
</dbReference>